<keyword evidence="3" id="KW-1003">Cell membrane</keyword>
<name>A0A1U9VPA7_9RALS</name>
<dbReference type="GO" id="GO:0005886">
    <property type="term" value="C:plasma membrane"/>
    <property type="evidence" value="ECO:0007669"/>
    <property type="project" value="UniProtKB-SubCell"/>
</dbReference>
<keyword evidence="8" id="KW-0614">Plasmid</keyword>
<evidence type="ECO:0000313" key="9">
    <source>
        <dbReference type="Proteomes" id="UP000189628"/>
    </source>
</evidence>
<dbReference type="PANTHER" id="PTHR33452:SF1">
    <property type="entry name" value="INNER MEMBRANE PROTEIN YPHA-RELATED"/>
    <property type="match status" value="1"/>
</dbReference>
<comment type="similarity">
    <text evidence="2">Belongs to the DoxX family.</text>
</comment>
<proteinExistence type="inferred from homology"/>
<reference evidence="8 9" key="1">
    <citation type="submission" date="2017-02" db="EMBL/GenBank/DDBJ databases">
        <title>Blood Disease Bacterium A2-HR MARDI.</title>
        <authorList>
            <person name="Badrun R."/>
            <person name="Abu Bakar N."/>
            <person name="Laboh R."/>
        </authorList>
    </citation>
    <scope>NUCLEOTIDE SEQUENCE [LARGE SCALE GENOMIC DNA]</scope>
    <source>
        <strain evidence="8 9">A2-HR MARDI</strain>
        <plasmid evidence="9">Plasmid</plasmid>
    </source>
</reference>
<evidence type="ECO:0000256" key="6">
    <source>
        <dbReference type="ARBA" id="ARBA00023136"/>
    </source>
</evidence>
<dbReference type="AlphaFoldDB" id="A0A1U9VPA7"/>
<evidence type="ECO:0000256" key="1">
    <source>
        <dbReference type="ARBA" id="ARBA00004651"/>
    </source>
</evidence>
<evidence type="ECO:0000256" key="2">
    <source>
        <dbReference type="ARBA" id="ARBA00006679"/>
    </source>
</evidence>
<organism evidence="8 9">
    <name type="scientific">blood disease bacterium A2-HR MARDI</name>
    <dbReference type="NCBI Taxonomy" id="1944648"/>
    <lineage>
        <taxon>Bacteria</taxon>
        <taxon>Pseudomonadati</taxon>
        <taxon>Pseudomonadota</taxon>
        <taxon>Betaproteobacteria</taxon>
        <taxon>Burkholderiales</taxon>
        <taxon>Burkholderiaceae</taxon>
        <taxon>Ralstonia</taxon>
        <taxon>Ralstonia solanacearum species complex</taxon>
    </lineage>
</organism>
<evidence type="ECO:0000256" key="4">
    <source>
        <dbReference type="ARBA" id="ARBA00022692"/>
    </source>
</evidence>
<keyword evidence="4 7" id="KW-0812">Transmembrane</keyword>
<accession>A0A1U9VPA7</accession>
<evidence type="ECO:0000313" key="8">
    <source>
        <dbReference type="EMBL" id="AQW32500.1"/>
    </source>
</evidence>
<dbReference type="Pfam" id="PF07681">
    <property type="entry name" value="DoxX"/>
    <property type="match status" value="1"/>
</dbReference>
<feature type="transmembrane region" description="Helical" evidence="7">
    <location>
        <begin position="68"/>
        <end position="90"/>
    </location>
</feature>
<feature type="transmembrane region" description="Helical" evidence="7">
    <location>
        <begin position="97"/>
        <end position="114"/>
    </location>
</feature>
<dbReference type="InterPro" id="IPR051907">
    <property type="entry name" value="DoxX-like_oxidoreductase"/>
</dbReference>
<keyword evidence="5 7" id="KW-1133">Transmembrane helix</keyword>
<evidence type="ECO:0000256" key="3">
    <source>
        <dbReference type="ARBA" id="ARBA00022475"/>
    </source>
</evidence>
<dbReference type="InterPro" id="IPR032808">
    <property type="entry name" value="DoxX"/>
</dbReference>
<geneLocation type="plasmid" evidence="8">
    <name>unnamed</name>
</geneLocation>
<dbReference type="EMBL" id="CP019912">
    <property type="protein sequence ID" value="AQW32500.1"/>
    <property type="molecule type" value="Genomic_DNA"/>
</dbReference>
<comment type="subcellular location">
    <subcellularLocation>
        <location evidence="1">Cell membrane</location>
        <topology evidence="1">Multi-pass membrane protein</topology>
    </subcellularLocation>
</comment>
<gene>
    <name evidence="8" type="ORF">B0B51_22065</name>
</gene>
<protein>
    <submittedName>
        <fullName evidence="8">LysR family transcriptional regulator</fullName>
    </submittedName>
</protein>
<evidence type="ECO:0000256" key="5">
    <source>
        <dbReference type="ARBA" id="ARBA00022989"/>
    </source>
</evidence>
<dbReference type="RefSeq" id="WP_078223678.1">
    <property type="nucleotide sequence ID" value="NZ_CP019912.1"/>
</dbReference>
<keyword evidence="6 7" id="KW-0472">Membrane</keyword>
<dbReference type="PANTHER" id="PTHR33452">
    <property type="entry name" value="OXIDOREDUCTASE CATD-RELATED"/>
    <property type="match status" value="1"/>
</dbReference>
<feature type="transmembrane region" description="Helical" evidence="7">
    <location>
        <begin position="21"/>
        <end position="43"/>
    </location>
</feature>
<sequence length="162" mass="17637">MNATPLSPLTRIRATLDRLAGPQSGLCALILLIARAYLFYVFFRSGLTKLHDWPTTVLLFTEEYRVPLLPPALAAALGTFGELVFSSLLLIGIVPRLAAAGLFCVNLVAVSSYWASLSASAVEFHFVWGVLIAILATVGPGRVALQTLWQRKRPLETQGHAY</sequence>
<feature type="transmembrane region" description="Helical" evidence="7">
    <location>
        <begin position="126"/>
        <end position="145"/>
    </location>
</feature>
<evidence type="ECO:0000256" key="7">
    <source>
        <dbReference type="SAM" id="Phobius"/>
    </source>
</evidence>
<dbReference type="Proteomes" id="UP000189628">
    <property type="component" value="Plasmid unnamed"/>
</dbReference>